<dbReference type="Pfam" id="PF22677">
    <property type="entry name" value="Ble-like_N"/>
    <property type="match status" value="1"/>
</dbReference>
<dbReference type="Proteomes" id="UP000766595">
    <property type="component" value="Unassembled WGS sequence"/>
</dbReference>
<dbReference type="AlphaFoldDB" id="A0A947DAW6"/>
<name>A0A947DAW6_9HYPH</name>
<dbReference type="SUPFAM" id="SSF54593">
    <property type="entry name" value="Glyoxalase/Bleomycin resistance protein/Dihydroxybiphenyl dioxygenase"/>
    <property type="match status" value="1"/>
</dbReference>
<dbReference type="PROSITE" id="PS51819">
    <property type="entry name" value="VOC"/>
    <property type="match status" value="1"/>
</dbReference>
<gene>
    <name evidence="2" type="ORF">KL771_21005</name>
</gene>
<comment type="caution">
    <text evidence="2">The sequence shown here is derived from an EMBL/GenBank/DDBJ whole genome shotgun (WGS) entry which is preliminary data.</text>
</comment>
<dbReference type="PANTHER" id="PTHR36503">
    <property type="entry name" value="BLR2520 PROTEIN"/>
    <property type="match status" value="1"/>
</dbReference>
<reference evidence="2 3" key="1">
    <citation type="submission" date="2021-06" db="EMBL/GenBank/DDBJ databases">
        <authorList>
            <person name="Grouzdev D.S."/>
            <person name="Koziaeva V."/>
        </authorList>
    </citation>
    <scope>NUCLEOTIDE SEQUENCE [LARGE SCALE GENOMIC DNA]</scope>
    <source>
        <strain evidence="2 3">22</strain>
    </source>
</reference>
<dbReference type="RefSeq" id="WP_261970479.1">
    <property type="nucleotide sequence ID" value="NZ_JAHHZF010000011.1"/>
</dbReference>
<protein>
    <submittedName>
        <fullName evidence="2">VOC family protein</fullName>
    </submittedName>
</protein>
<dbReference type="InterPro" id="IPR037523">
    <property type="entry name" value="VOC_core"/>
</dbReference>
<sequence length="133" mass="15021">MRMIFVNLPVKDLNASKAFFQALGFTFNPQFTNDEAACMVIAENHVYAMLLTEPRFRDFITGEIADAERVKEVLNALSCASREEVTDLKARALAAGGREWKPDMDHGFMVGASFQDLDGHVWELIWMDPAHIQ</sequence>
<keyword evidence="3" id="KW-1185">Reference proteome</keyword>
<dbReference type="InterPro" id="IPR053863">
    <property type="entry name" value="Glyoxy/Ble-like_N"/>
</dbReference>
<organism evidence="2 3">
    <name type="scientific">Prosthecodimorpha staleyi</name>
    <dbReference type="NCBI Taxonomy" id="2840188"/>
    <lineage>
        <taxon>Bacteria</taxon>
        <taxon>Pseudomonadati</taxon>
        <taxon>Pseudomonadota</taxon>
        <taxon>Alphaproteobacteria</taxon>
        <taxon>Hyphomicrobiales</taxon>
        <taxon>Ancalomicrobiaceae</taxon>
        <taxon>Prosthecodimorpha</taxon>
    </lineage>
</organism>
<evidence type="ECO:0000259" key="1">
    <source>
        <dbReference type="PROSITE" id="PS51819"/>
    </source>
</evidence>
<dbReference type="InterPro" id="IPR029068">
    <property type="entry name" value="Glyas_Bleomycin-R_OHBP_Dase"/>
</dbReference>
<accession>A0A947DAW6</accession>
<dbReference type="EMBL" id="JAHHZF010000011">
    <property type="protein sequence ID" value="MBT9291957.1"/>
    <property type="molecule type" value="Genomic_DNA"/>
</dbReference>
<dbReference type="PANTHER" id="PTHR36503:SF2">
    <property type="entry name" value="BLR2408 PROTEIN"/>
    <property type="match status" value="1"/>
</dbReference>
<dbReference type="Gene3D" id="3.10.180.10">
    <property type="entry name" value="2,3-Dihydroxybiphenyl 1,2-Dioxygenase, domain 1"/>
    <property type="match status" value="1"/>
</dbReference>
<evidence type="ECO:0000313" key="2">
    <source>
        <dbReference type="EMBL" id="MBT9291957.1"/>
    </source>
</evidence>
<proteinExistence type="predicted"/>
<evidence type="ECO:0000313" key="3">
    <source>
        <dbReference type="Proteomes" id="UP000766595"/>
    </source>
</evidence>
<feature type="domain" description="VOC" evidence="1">
    <location>
        <begin position="2"/>
        <end position="127"/>
    </location>
</feature>